<evidence type="ECO:0000313" key="3">
    <source>
        <dbReference type="Proteomes" id="UP000271256"/>
    </source>
</evidence>
<dbReference type="InterPro" id="IPR007374">
    <property type="entry name" value="ASCH_domain"/>
</dbReference>
<reference evidence="2 3" key="1">
    <citation type="submission" date="2018-10" db="EMBL/GenBank/DDBJ databases">
        <authorList>
            <person name="Grouzdev D.S."/>
            <person name="Krutkina M.S."/>
            <person name="Tourova T.P."/>
            <person name="Nazina T.N."/>
        </authorList>
    </citation>
    <scope>NUCLEOTIDE SEQUENCE [LARGE SCALE GENOMIC DNA]</scope>
    <source>
        <strain evidence="2 3">435</strain>
    </source>
</reference>
<dbReference type="InterPro" id="IPR015947">
    <property type="entry name" value="PUA-like_sf"/>
</dbReference>
<sequence>MILFKPEHVQPIIRGKKTQTRRTGKCRWRPGSIHQAKTDFKKGSKPFALLRIVSVRQERLGDISEEDAKREGYPSIEAYKEVFKRIYGWWDPNELVWVVDFEVVSV</sequence>
<evidence type="ECO:0000259" key="1">
    <source>
        <dbReference type="SMART" id="SM01022"/>
    </source>
</evidence>
<dbReference type="RefSeq" id="WP_121451560.1">
    <property type="nucleotide sequence ID" value="NZ_RBWE01000001.1"/>
</dbReference>
<name>A0A494WUT8_9FIRM</name>
<dbReference type="SMART" id="SM01022">
    <property type="entry name" value="ASCH"/>
    <property type="match status" value="1"/>
</dbReference>
<protein>
    <submittedName>
        <fullName evidence="2">ASCH domain-containing protein</fullName>
    </submittedName>
</protein>
<dbReference type="Proteomes" id="UP000271256">
    <property type="component" value="Unassembled WGS sequence"/>
</dbReference>
<dbReference type="SUPFAM" id="SSF88697">
    <property type="entry name" value="PUA domain-like"/>
    <property type="match status" value="1"/>
</dbReference>
<keyword evidence="3" id="KW-1185">Reference proteome</keyword>
<gene>
    <name evidence="2" type="ORF">D7024_09415</name>
</gene>
<dbReference type="AlphaFoldDB" id="A0A494WUT8"/>
<dbReference type="EMBL" id="RBWE01000001">
    <property type="protein sequence ID" value="RKO67146.1"/>
    <property type="molecule type" value="Genomic_DNA"/>
</dbReference>
<dbReference type="OrthoDB" id="72471at2"/>
<dbReference type="Pfam" id="PF04266">
    <property type="entry name" value="ASCH"/>
    <property type="match status" value="1"/>
</dbReference>
<accession>A0A494WUT8</accession>
<feature type="domain" description="ASCH" evidence="1">
    <location>
        <begin position="2"/>
        <end position="105"/>
    </location>
</feature>
<comment type="caution">
    <text evidence="2">The sequence shown here is derived from an EMBL/GenBank/DDBJ whole genome shotgun (WGS) entry which is preliminary data.</text>
</comment>
<evidence type="ECO:0000313" key="2">
    <source>
        <dbReference type="EMBL" id="RKO67146.1"/>
    </source>
</evidence>
<proteinExistence type="predicted"/>
<organism evidence="2 3">
    <name type="scientific">Desulfofundulus salinus</name>
    <dbReference type="NCBI Taxonomy" id="2419843"/>
    <lineage>
        <taxon>Bacteria</taxon>
        <taxon>Bacillati</taxon>
        <taxon>Bacillota</taxon>
        <taxon>Clostridia</taxon>
        <taxon>Eubacteriales</taxon>
        <taxon>Peptococcaceae</taxon>
        <taxon>Desulfofundulus</taxon>
    </lineage>
</organism>
<dbReference type="CDD" id="cd06552">
    <property type="entry name" value="ASCH_yqfb_like"/>
    <property type="match status" value="1"/>
</dbReference>
<dbReference type="Gene3D" id="2.30.130.30">
    <property type="entry name" value="Hypothetical protein"/>
    <property type="match status" value="1"/>
</dbReference>